<gene>
    <name evidence="13" type="primary">LOC106166120</name>
</gene>
<dbReference type="GeneID" id="106166120"/>
<keyword evidence="5" id="KW-0862">Zinc</keyword>
<dbReference type="GO" id="GO:0010564">
    <property type="term" value="P:regulation of cell cycle process"/>
    <property type="evidence" value="ECO:0007669"/>
    <property type="project" value="TreeGrafter"/>
</dbReference>
<dbReference type="PANTHER" id="PTHR15065">
    <property type="entry name" value="INSULINOMA-ASSOCIATED 1"/>
    <property type="match status" value="1"/>
</dbReference>
<dbReference type="InterPro" id="IPR013087">
    <property type="entry name" value="Znf_C2H2_type"/>
</dbReference>
<feature type="domain" description="C2H2-type" evidence="11">
    <location>
        <begin position="338"/>
        <end position="365"/>
    </location>
</feature>
<dbReference type="AlphaFoldDB" id="A0A1S3IR28"/>
<evidence type="ECO:0000313" key="12">
    <source>
        <dbReference type="Proteomes" id="UP000085678"/>
    </source>
</evidence>
<feature type="compositionally biased region" description="Basic and acidic residues" evidence="10">
    <location>
        <begin position="25"/>
        <end position="48"/>
    </location>
</feature>
<dbReference type="SUPFAM" id="SSF57667">
    <property type="entry name" value="beta-beta-alpha zinc fingers"/>
    <property type="match status" value="2"/>
</dbReference>
<dbReference type="Gene3D" id="3.30.160.60">
    <property type="entry name" value="Classic Zinc Finger"/>
    <property type="match status" value="3"/>
</dbReference>
<evidence type="ECO:0000256" key="6">
    <source>
        <dbReference type="ARBA" id="ARBA00023015"/>
    </source>
</evidence>
<keyword evidence="2" id="KW-0479">Metal-binding</keyword>
<feature type="region of interest" description="Disordered" evidence="10">
    <location>
        <begin position="18"/>
        <end position="94"/>
    </location>
</feature>
<dbReference type="PROSITE" id="PS00028">
    <property type="entry name" value="ZINC_FINGER_C2H2_1"/>
    <property type="match status" value="4"/>
</dbReference>
<feature type="domain" description="C2H2-type" evidence="11">
    <location>
        <begin position="378"/>
        <end position="405"/>
    </location>
</feature>
<evidence type="ECO:0000256" key="4">
    <source>
        <dbReference type="ARBA" id="ARBA00022771"/>
    </source>
</evidence>
<evidence type="ECO:0000256" key="3">
    <source>
        <dbReference type="ARBA" id="ARBA00022737"/>
    </source>
</evidence>
<organism evidence="12 13">
    <name type="scientific">Lingula anatina</name>
    <name type="common">Brachiopod</name>
    <name type="synonym">Lingula unguis</name>
    <dbReference type="NCBI Taxonomy" id="7574"/>
    <lineage>
        <taxon>Eukaryota</taxon>
        <taxon>Metazoa</taxon>
        <taxon>Spiralia</taxon>
        <taxon>Lophotrochozoa</taxon>
        <taxon>Brachiopoda</taxon>
        <taxon>Linguliformea</taxon>
        <taxon>Lingulata</taxon>
        <taxon>Lingulida</taxon>
        <taxon>Linguloidea</taxon>
        <taxon>Lingulidae</taxon>
        <taxon>Lingula</taxon>
    </lineage>
</organism>
<dbReference type="FunFam" id="3.30.160.60:FF:001329">
    <property type="entry name" value="INSM transcriptional repressor 1"/>
    <property type="match status" value="1"/>
</dbReference>
<name>A0A1S3IR28_LINAN</name>
<evidence type="ECO:0000256" key="1">
    <source>
        <dbReference type="ARBA" id="ARBA00004123"/>
    </source>
</evidence>
<evidence type="ECO:0000256" key="2">
    <source>
        <dbReference type="ARBA" id="ARBA00022723"/>
    </source>
</evidence>
<dbReference type="SMART" id="SM00355">
    <property type="entry name" value="ZnF_C2H2"/>
    <property type="match status" value="5"/>
</dbReference>
<comment type="subcellular location">
    <subcellularLocation>
        <location evidence="1">Nucleus</location>
    </subcellularLocation>
</comment>
<dbReference type="GO" id="GO:0000978">
    <property type="term" value="F:RNA polymerase II cis-regulatory region sequence-specific DNA binding"/>
    <property type="evidence" value="ECO:0007669"/>
    <property type="project" value="TreeGrafter"/>
</dbReference>
<keyword evidence="4 9" id="KW-0863">Zinc-finger</keyword>
<evidence type="ECO:0000256" key="9">
    <source>
        <dbReference type="PROSITE-ProRule" id="PRU00042"/>
    </source>
</evidence>
<protein>
    <submittedName>
        <fullName evidence="13">Insulinoma-associated protein 1a</fullName>
    </submittedName>
</protein>
<dbReference type="Proteomes" id="UP000085678">
    <property type="component" value="Unplaced"/>
</dbReference>
<sequence length="475" mass="53359">MPRGFLVKRHYQCGSAGGLQAHQLETSRLRRNSEEDRSDSGSEHDYVSHDTAQSPDSGFSASPLALTTRDRSASPGTRETPPEPRGSQLRPLSSLQPYYVPSNLSYYHNTASTYSPFYFSSFDRLSVTSPTGKNIVTDSVVPQCPNKKRSNDSISKPKPNRKSKAARRLNFSEVKNSPVSGTFIRDSDDEDTGGDIGTSRVVRGDIDGSLNFVEVTEEAKNELAKIENKIGDYICQLCKEWFEDAFRLAQHRCSRIVHIEYRCPECDKVFNCPANLASHRRWHKPRPNSSTKVSAPSKILPAPPAAHDHDTPLNLAVKDRVNPSLGTPATTAESEALYSCDKCDKKFRRRAYLVKHLQTHQVESSEPAPRRVEPERPYPCRYCGQVLPSEEYLAKHLLQHNDEVSVIPSDRPRPPPSHLPNGTPCVQPDFLYKCKHCTSVFYTSAALTRHINKRHPSDTKQVILLNLPTPEMNRQ</sequence>
<feature type="region of interest" description="Disordered" evidence="10">
    <location>
        <begin position="133"/>
        <end position="166"/>
    </location>
</feature>
<feature type="domain" description="C2H2-type" evidence="11">
    <location>
        <begin position="432"/>
        <end position="460"/>
    </location>
</feature>
<dbReference type="InParanoid" id="A0A1S3IR28"/>
<dbReference type="PANTHER" id="PTHR15065:SF4">
    <property type="entry name" value="LD18634P"/>
    <property type="match status" value="1"/>
</dbReference>
<dbReference type="InterPro" id="IPR036236">
    <property type="entry name" value="Znf_C2H2_sf"/>
</dbReference>
<evidence type="ECO:0000256" key="8">
    <source>
        <dbReference type="ARBA" id="ARBA00023242"/>
    </source>
</evidence>
<dbReference type="KEGG" id="lak:106166120"/>
<dbReference type="Pfam" id="PF00096">
    <property type="entry name" value="zf-C2H2"/>
    <property type="match status" value="3"/>
</dbReference>
<evidence type="ECO:0000256" key="5">
    <source>
        <dbReference type="ARBA" id="ARBA00022833"/>
    </source>
</evidence>
<reference evidence="13" key="1">
    <citation type="submission" date="2025-08" db="UniProtKB">
        <authorList>
            <consortium name="RefSeq"/>
        </authorList>
    </citation>
    <scope>IDENTIFICATION</scope>
    <source>
        <tissue evidence="13">Gonads</tissue>
    </source>
</reference>
<dbReference type="InterPro" id="IPR042972">
    <property type="entry name" value="INSM1/2"/>
</dbReference>
<keyword evidence="6" id="KW-0805">Transcription regulation</keyword>
<feature type="domain" description="C2H2-type" evidence="11">
    <location>
        <begin position="261"/>
        <end position="288"/>
    </location>
</feature>
<keyword evidence="3" id="KW-0677">Repeat</keyword>
<dbReference type="RefSeq" id="XP_013400004.1">
    <property type="nucleotide sequence ID" value="XM_013544550.1"/>
</dbReference>
<dbReference type="GO" id="GO:0005634">
    <property type="term" value="C:nucleus"/>
    <property type="evidence" value="ECO:0007669"/>
    <property type="project" value="UniProtKB-SubCell"/>
</dbReference>
<dbReference type="GO" id="GO:0017053">
    <property type="term" value="C:transcription repressor complex"/>
    <property type="evidence" value="ECO:0007669"/>
    <property type="project" value="TreeGrafter"/>
</dbReference>
<dbReference type="GO" id="GO:0030182">
    <property type="term" value="P:neuron differentiation"/>
    <property type="evidence" value="ECO:0007669"/>
    <property type="project" value="TreeGrafter"/>
</dbReference>
<proteinExistence type="predicted"/>
<evidence type="ECO:0000313" key="13">
    <source>
        <dbReference type="RefSeq" id="XP_013400004.1"/>
    </source>
</evidence>
<evidence type="ECO:0000259" key="11">
    <source>
        <dbReference type="PROSITE" id="PS50157"/>
    </source>
</evidence>
<accession>A0A1S3IR28</accession>
<dbReference type="GO" id="GO:0001227">
    <property type="term" value="F:DNA-binding transcription repressor activity, RNA polymerase II-specific"/>
    <property type="evidence" value="ECO:0007669"/>
    <property type="project" value="TreeGrafter"/>
</dbReference>
<keyword evidence="7" id="KW-0804">Transcription</keyword>
<dbReference type="OMA" id="REHEKHK"/>
<dbReference type="GO" id="GO:0008270">
    <property type="term" value="F:zinc ion binding"/>
    <property type="evidence" value="ECO:0007669"/>
    <property type="project" value="UniProtKB-KW"/>
</dbReference>
<keyword evidence="12" id="KW-1185">Reference proteome</keyword>
<dbReference type="STRING" id="7574.A0A1S3IR28"/>
<keyword evidence="8" id="KW-0539">Nucleus</keyword>
<evidence type="ECO:0000256" key="10">
    <source>
        <dbReference type="SAM" id="MobiDB-lite"/>
    </source>
</evidence>
<evidence type="ECO:0000256" key="7">
    <source>
        <dbReference type="ARBA" id="ARBA00023163"/>
    </source>
</evidence>
<dbReference type="PROSITE" id="PS50157">
    <property type="entry name" value="ZINC_FINGER_C2H2_2"/>
    <property type="match status" value="4"/>
</dbReference>
<dbReference type="OrthoDB" id="8953942at2759"/>
<feature type="compositionally biased region" description="Polar residues" evidence="10">
    <location>
        <begin position="50"/>
        <end position="60"/>
    </location>
</feature>